<dbReference type="SUPFAM" id="SSF160935">
    <property type="entry name" value="VPA0735-like"/>
    <property type="match status" value="1"/>
</dbReference>
<dbReference type="STRING" id="1229780.BN381_390009"/>
<proteinExistence type="predicted"/>
<dbReference type="Pfam" id="PF06863">
    <property type="entry name" value="DUF1254"/>
    <property type="match status" value="1"/>
</dbReference>
<comment type="caution">
    <text evidence="3">The sequence shown here is derived from an EMBL/GenBank/DDBJ whole genome shotgun (WGS) entry which is preliminary data.</text>
</comment>
<protein>
    <submittedName>
        <fullName evidence="3">Uncharacterized protein</fullName>
    </submittedName>
</protein>
<evidence type="ECO:0000313" key="4">
    <source>
        <dbReference type="Proteomes" id="UP000018291"/>
    </source>
</evidence>
<dbReference type="Gene3D" id="1.10.3360.10">
    <property type="entry name" value="VPA0735-like domain"/>
    <property type="match status" value="1"/>
</dbReference>
<accession>R4Z6B1</accession>
<dbReference type="InterPro" id="IPR037050">
    <property type="entry name" value="DUF1254_sf"/>
</dbReference>
<dbReference type="RefSeq" id="WP_012228396.1">
    <property type="nucleotide sequence ID" value="NZ_HG422565.1"/>
</dbReference>
<dbReference type="PANTHER" id="PTHR36509">
    <property type="entry name" value="BLL3101 PROTEIN"/>
    <property type="match status" value="1"/>
</dbReference>
<dbReference type="InterPro" id="IPR010621">
    <property type="entry name" value="DUF1214"/>
</dbReference>
<dbReference type="Pfam" id="PF06742">
    <property type="entry name" value="DUF1214"/>
    <property type="match status" value="1"/>
</dbReference>
<dbReference type="AlphaFoldDB" id="R4Z6B1"/>
<evidence type="ECO:0000313" key="3">
    <source>
        <dbReference type="EMBL" id="CCM64372.1"/>
    </source>
</evidence>
<dbReference type="Gene3D" id="2.60.40.1610">
    <property type="entry name" value="Domain of unknown function DUF1254"/>
    <property type="match status" value="1"/>
</dbReference>
<sequence>MSTSNQATPGFNHSIPDKILTPNKVETSIGGLEFFDGIPTDDTATAVFDHLDRMRGVETFLNGIPATSIQGFREGFADIGVSSCNQVSLFAMLDSNSLFLTGNTDTVYALTTFDLSDTGPIVMEIPAGCGPGTVDDAYFRFVTDMGAPGPDRGAGGKYLIIPPDDPSDLHPPVGGAEAVVDGETYFVARSTSYVNLVALRGFLVDGSPDAAIAMFTDGVKIYPLDQAKNPPKMEFTNRSGADFNTIHANNFDFYKELHTVIEREPISFLDPELRGLFASIGIQKGKPFAPDERMTKILTDAVAIGNATARALSFRPRDESSYAYPNSGWYYPAPGGSYEWLKDGGDGGRNMDARTIMFYQATLNTPAMMMKMVGVGSQYAGVATDSAGNPFDGGKLYRLTLPTDIPAKDFWSIVVYDPQTRSELQTTQPLPSMNNKRDDLVVNPDGSVDLYFGPTAPDGDKVNWVATVPGKSWFTYLRLYGPLDSWFDQTWRPSEVELID</sequence>
<feature type="domain" description="DUF1254" evidence="2">
    <location>
        <begin position="95"/>
        <end position="223"/>
    </location>
</feature>
<dbReference type="HOGENOM" id="CLU_027269_2_0_11"/>
<dbReference type="PANTHER" id="PTHR36509:SF3">
    <property type="entry name" value="SIGNAL PEPTIDE PROTEIN"/>
    <property type="match status" value="1"/>
</dbReference>
<evidence type="ECO:0000259" key="2">
    <source>
        <dbReference type="Pfam" id="PF06863"/>
    </source>
</evidence>
<gene>
    <name evidence="3" type="ORF">BN381_390009</name>
</gene>
<evidence type="ECO:0000259" key="1">
    <source>
        <dbReference type="Pfam" id="PF06742"/>
    </source>
</evidence>
<dbReference type="Gene3D" id="2.60.120.600">
    <property type="entry name" value="Domain of unknown function DUF1214, C-terminal domain"/>
    <property type="match status" value="1"/>
</dbReference>
<dbReference type="InterPro" id="IPR037049">
    <property type="entry name" value="DUF1214_C_sf"/>
</dbReference>
<dbReference type="EMBL" id="CANL01000033">
    <property type="protein sequence ID" value="CCM64372.1"/>
    <property type="molecule type" value="Genomic_DNA"/>
</dbReference>
<dbReference type="Proteomes" id="UP000018291">
    <property type="component" value="Unassembled WGS sequence"/>
</dbReference>
<feature type="domain" description="DUF1214" evidence="1">
    <location>
        <begin position="378"/>
        <end position="482"/>
    </location>
</feature>
<reference evidence="3 4" key="1">
    <citation type="journal article" date="2013" name="ISME J.">
        <title>Metabolic model for the filamentous 'Candidatus Microthrix parvicella' based on genomic and metagenomic analyses.</title>
        <authorList>
            <person name="Jon McIlroy S."/>
            <person name="Kristiansen R."/>
            <person name="Albertsen M."/>
            <person name="Michael Karst S."/>
            <person name="Rossetti S."/>
            <person name="Lund Nielsen J."/>
            <person name="Tandoi V."/>
            <person name="James Seviour R."/>
            <person name="Nielsen P.H."/>
        </authorList>
    </citation>
    <scope>NUCLEOTIDE SEQUENCE [LARGE SCALE GENOMIC DNA]</scope>
    <source>
        <strain evidence="3 4">RN1</strain>
    </source>
</reference>
<keyword evidence="4" id="KW-1185">Reference proteome</keyword>
<dbReference type="InterPro" id="IPR010679">
    <property type="entry name" value="DUF1254"/>
</dbReference>
<organism evidence="3 4">
    <name type="scientific">Candidatus Neomicrothrix parvicella RN1</name>
    <dbReference type="NCBI Taxonomy" id="1229780"/>
    <lineage>
        <taxon>Bacteria</taxon>
        <taxon>Bacillati</taxon>
        <taxon>Actinomycetota</taxon>
        <taxon>Acidimicrobiia</taxon>
        <taxon>Acidimicrobiales</taxon>
        <taxon>Microthrixaceae</taxon>
        <taxon>Candidatus Neomicrothrix</taxon>
    </lineage>
</organism>
<name>R4Z6B1_9ACTN</name>
<dbReference type="eggNOG" id="COG5361">
    <property type="taxonomic scope" value="Bacteria"/>
</dbReference>